<dbReference type="SUPFAM" id="SSF55729">
    <property type="entry name" value="Acyl-CoA N-acyltransferases (Nat)"/>
    <property type="match status" value="1"/>
</dbReference>
<keyword evidence="2" id="KW-0808">Transferase</keyword>
<evidence type="ECO:0000313" key="2">
    <source>
        <dbReference type="EMBL" id="TYS68457.1"/>
    </source>
</evidence>
<dbReference type="PANTHER" id="PTHR43415">
    <property type="entry name" value="SPERMIDINE N(1)-ACETYLTRANSFERASE"/>
    <property type="match status" value="1"/>
</dbReference>
<dbReference type="OrthoDB" id="9773249at2"/>
<organism evidence="2 3">
    <name type="scientific">Sutcliffiella horikoshii</name>
    <dbReference type="NCBI Taxonomy" id="79883"/>
    <lineage>
        <taxon>Bacteria</taxon>
        <taxon>Bacillati</taxon>
        <taxon>Bacillota</taxon>
        <taxon>Bacilli</taxon>
        <taxon>Bacillales</taxon>
        <taxon>Bacillaceae</taxon>
        <taxon>Sutcliffiella</taxon>
    </lineage>
</organism>
<dbReference type="GO" id="GO:0016747">
    <property type="term" value="F:acyltransferase activity, transferring groups other than amino-acyl groups"/>
    <property type="evidence" value="ECO:0007669"/>
    <property type="project" value="InterPro"/>
</dbReference>
<protein>
    <submittedName>
        <fullName evidence="2">GNAT family N-acetyltransferase</fullName>
    </submittedName>
</protein>
<dbReference type="Proteomes" id="UP000322524">
    <property type="component" value="Unassembled WGS sequence"/>
</dbReference>
<proteinExistence type="predicted"/>
<dbReference type="InterPro" id="IPR000182">
    <property type="entry name" value="GNAT_dom"/>
</dbReference>
<dbReference type="Pfam" id="PF00583">
    <property type="entry name" value="Acetyltransf_1"/>
    <property type="match status" value="1"/>
</dbReference>
<reference evidence="2 3" key="1">
    <citation type="submission" date="2019-08" db="EMBL/GenBank/DDBJ databases">
        <title>Bacillus genomes from the desert of Cuatro Cienegas, Coahuila.</title>
        <authorList>
            <person name="Olmedo-Alvarez G."/>
        </authorList>
    </citation>
    <scope>NUCLEOTIDE SEQUENCE [LARGE SCALE GENOMIC DNA]</scope>
    <source>
        <strain evidence="2 3">CH28_1T</strain>
    </source>
</reference>
<name>A0A5D4SYB3_9BACI</name>
<evidence type="ECO:0000313" key="3">
    <source>
        <dbReference type="Proteomes" id="UP000322524"/>
    </source>
</evidence>
<sequence>MLDLRFEFTAKDESTVILRPVEESDAGDIVTAVESIIAAGQYIQKDVPRTPEEEKLFIRDMKSKENMYIGVERNGKVVGIARVIRGEIQMKRHTGLFRTWLAEEAQGLGIGKKIMDYTDMWCEQHIRKLSLTVFSSNQVAYQLYKKYGFHEEGNQKEQAFINGEYVDEIWMAKFYKK</sequence>
<dbReference type="PANTHER" id="PTHR43415:SF3">
    <property type="entry name" value="GNAT-FAMILY ACETYLTRANSFERASE"/>
    <property type="match status" value="1"/>
</dbReference>
<feature type="domain" description="N-acetyltransferase" evidence="1">
    <location>
        <begin position="16"/>
        <end position="176"/>
    </location>
</feature>
<dbReference type="Gene3D" id="3.40.630.30">
    <property type="match status" value="1"/>
</dbReference>
<gene>
    <name evidence="2" type="ORF">FZC76_12070</name>
</gene>
<dbReference type="CDD" id="cd04301">
    <property type="entry name" value="NAT_SF"/>
    <property type="match status" value="1"/>
</dbReference>
<dbReference type="STRING" id="79883.GCA_001636495_02553"/>
<dbReference type="RefSeq" id="WP_148988416.1">
    <property type="nucleotide sequence ID" value="NZ_VTEV01000004.1"/>
</dbReference>
<comment type="caution">
    <text evidence="2">The sequence shown here is derived from an EMBL/GenBank/DDBJ whole genome shotgun (WGS) entry which is preliminary data.</text>
</comment>
<dbReference type="EMBL" id="VTEV01000004">
    <property type="protein sequence ID" value="TYS68457.1"/>
    <property type="molecule type" value="Genomic_DNA"/>
</dbReference>
<accession>A0A5D4SYB3</accession>
<dbReference type="InterPro" id="IPR016181">
    <property type="entry name" value="Acyl_CoA_acyltransferase"/>
</dbReference>
<dbReference type="AlphaFoldDB" id="A0A5D4SYB3"/>
<evidence type="ECO:0000259" key="1">
    <source>
        <dbReference type="PROSITE" id="PS51186"/>
    </source>
</evidence>
<dbReference type="PROSITE" id="PS51186">
    <property type="entry name" value="GNAT"/>
    <property type="match status" value="1"/>
</dbReference>